<keyword evidence="2" id="KW-0614">Plasmid</keyword>
<dbReference type="EMBL" id="CP016618">
    <property type="protein sequence ID" value="ANY83331.1"/>
    <property type="molecule type" value="Genomic_DNA"/>
</dbReference>
<sequence length="81" mass="9397">MGWPPNEVRRSYTNFRCQSGSWARPCWEVAKVEWHPGELVPRVGFIVCNLSRPAENIVAFYNQRGTCEQWIKEGKGAVKWT</sequence>
<protein>
    <recommendedName>
        <fullName evidence="1">Transposase DDE domain-containing protein</fullName>
    </recommendedName>
</protein>
<dbReference type="InterPro" id="IPR025668">
    <property type="entry name" value="Tnp_DDE_dom"/>
</dbReference>
<feature type="domain" description="Transposase DDE" evidence="1">
    <location>
        <begin position="7"/>
        <end position="80"/>
    </location>
</feature>
<evidence type="ECO:0000313" key="2">
    <source>
        <dbReference type="EMBL" id="ANY83331.1"/>
    </source>
</evidence>
<organism evidence="2">
    <name type="scientific">Microvirga ossetica</name>
    <dbReference type="NCBI Taxonomy" id="1882682"/>
    <lineage>
        <taxon>Bacteria</taxon>
        <taxon>Pseudomonadati</taxon>
        <taxon>Pseudomonadota</taxon>
        <taxon>Alphaproteobacteria</taxon>
        <taxon>Hyphomicrobiales</taxon>
        <taxon>Methylobacteriaceae</taxon>
        <taxon>Microvirga</taxon>
    </lineage>
</organism>
<geneLocation type="plasmid" evidence="2">
    <name>unnamed3</name>
</geneLocation>
<accession>A0A1B2ETP3</accession>
<reference evidence="2" key="1">
    <citation type="submission" date="2016-07" db="EMBL/GenBank/DDBJ databases">
        <title>Microvirga ossetica sp. nov. a new species of rhizobia isolated from root nodules of the legume species Vicia alpestris Steven originated from North Ossetia region in the Caucasus.</title>
        <authorList>
            <person name="Safronova V.I."/>
            <person name="Kuznetsova I.G."/>
            <person name="Sazanova A.L."/>
            <person name="Belimov A."/>
            <person name="Andronov E."/>
            <person name="Osledkin Y.S."/>
            <person name="Onishchuk O.P."/>
            <person name="Kurchak O.N."/>
            <person name="Shaposhnikov A.I."/>
            <person name="Willems A."/>
            <person name="Tikhonovich I.A."/>
        </authorList>
    </citation>
    <scope>NUCLEOTIDE SEQUENCE [LARGE SCALE GENOMIC DNA]</scope>
    <source>
        <strain evidence="2">V5/3M</strain>
        <plasmid evidence="2">unnamed3</plasmid>
    </source>
</reference>
<gene>
    <name evidence="2" type="ORF">BB934_34070</name>
</gene>
<dbReference type="KEGG" id="moc:BB934_34070"/>
<dbReference type="Pfam" id="PF13701">
    <property type="entry name" value="DDE_Tnp_1_4"/>
    <property type="match status" value="1"/>
</dbReference>
<dbReference type="AlphaFoldDB" id="A0A1B2ETP3"/>
<name>A0A1B2ETP3_9HYPH</name>
<proteinExistence type="predicted"/>
<evidence type="ECO:0000259" key="1">
    <source>
        <dbReference type="Pfam" id="PF13701"/>
    </source>
</evidence>